<feature type="transmembrane region" description="Helical" evidence="1">
    <location>
        <begin position="53"/>
        <end position="70"/>
    </location>
</feature>
<sequence>MTTAETIDRDEYHALRAEIITRIRLQNVILMLLMPLFLAAALAMAVYPTTTRIMPLIYTIVCGIGGLLWIHHAARTTQIKYYLRLILEPRLRDGGGWERWHAANRVAGLLGSRWRISTIGVFIGSDLAMLGLAWLIAPEATAGSATLLTLAAIGTAAVLLLPPKMSPELRARVAADT</sequence>
<name>A0A552UHC0_9SPHN</name>
<evidence type="ECO:0000313" key="2">
    <source>
        <dbReference type="EMBL" id="TRW17624.1"/>
    </source>
</evidence>
<proteinExistence type="predicted"/>
<keyword evidence="3" id="KW-1185">Reference proteome</keyword>
<evidence type="ECO:0000256" key="1">
    <source>
        <dbReference type="SAM" id="Phobius"/>
    </source>
</evidence>
<feature type="transmembrane region" description="Helical" evidence="1">
    <location>
        <begin position="28"/>
        <end position="47"/>
    </location>
</feature>
<dbReference type="Proteomes" id="UP000317894">
    <property type="component" value="Unassembled WGS sequence"/>
</dbReference>
<keyword evidence="1" id="KW-0472">Membrane</keyword>
<dbReference type="RefSeq" id="WP_143555169.1">
    <property type="nucleotide sequence ID" value="NZ_VJWA01000001.1"/>
</dbReference>
<organism evidence="2 3">
    <name type="scientific">Glacieibacterium frigidum</name>
    <dbReference type="NCBI Taxonomy" id="2593303"/>
    <lineage>
        <taxon>Bacteria</taxon>
        <taxon>Pseudomonadati</taxon>
        <taxon>Pseudomonadota</taxon>
        <taxon>Alphaproteobacteria</taxon>
        <taxon>Sphingomonadales</taxon>
        <taxon>Sphingosinicellaceae</taxon>
        <taxon>Glacieibacterium</taxon>
    </lineage>
</organism>
<keyword evidence="1" id="KW-0812">Transmembrane</keyword>
<reference evidence="2 3" key="1">
    <citation type="submission" date="2019-07" db="EMBL/GenBank/DDBJ databases">
        <title>Novel species isolated from glacier.</title>
        <authorList>
            <person name="Liu Q."/>
            <person name="Xin Y.-H."/>
        </authorList>
    </citation>
    <scope>NUCLEOTIDE SEQUENCE [LARGE SCALE GENOMIC DNA]</scope>
    <source>
        <strain evidence="2 3">LB1R16</strain>
    </source>
</reference>
<feature type="transmembrane region" description="Helical" evidence="1">
    <location>
        <begin position="114"/>
        <end position="136"/>
    </location>
</feature>
<protein>
    <submittedName>
        <fullName evidence="2">Uncharacterized protein</fullName>
    </submittedName>
</protein>
<dbReference type="OrthoDB" id="3377763at2"/>
<keyword evidence="1" id="KW-1133">Transmembrane helix</keyword>
<accession>A0A552UHC0</accession>
<gene>
    <name evidence="2" type="ORF">FMM06_05610</name>
</gene>
<comment type="caution">
    <text evidence="2">The sequence shown here is derived from an EMBL/GenBank/DDBJ whole genome shotgun (WGS) entry which is preliminary data.</text>
</comment>
<dbReference type="AlphaFoldDB" id="A0A552UHC0"/>
<evidence type="ECO:0000313" key="3">
    <source>
        <dbReference type="Proteomes" id="UP000317894"/>
    </source>
</evidence>
<feature type="transmembrane region" description="Helical" evidence="1">
    <location>
        <begin position="142"/>
        <end position="162"/>
    </location>
</feature>
<dbReference type="EMBL" id="VJWA01000001">
    <property type="protein sequence ID" value="TRW17624.1"/>
    <property type="molecule type" value="Genomic_DNA"/>
</dbReference>